<sequence length="234" mass="24150">MDIAGSTVMVTGASRGLGKALVEEALARGAGRVYAAMRRPVDHPDPRVVPLALDVTDTGQIRAARQQVRALDVLVNNAGVGDFDGLGDRAVLERHLTVNLFGTYDVTQAFLPLLLAARGAIVNVSSLSAVAAVPVMPAYSVSKAAAFSLSQSLRALLAGRGVSVHAVLAGPLDTDMSRDLPIGKAAPGPVAAAVLGGVEKGEEEIFPDPLARTLADAWHAGPAKLLERQNAALL</sequence>
<dbReference type="Pfam" id="PF00106">
    <property type="entry name" value="adh_short"/>
    <property type="match status" value="1"/>
</dbReference>
<organism evidence="5 6">
    <name type="scientific">Actinacidiphila guanduensis</name>
    <dbReference type="NCBI Taxonomy" id="310781"/>
    <lineage>
        <taxon>Bacteria</taxon>
        <taxon>Bacillati</taxon>
        <taxon>Actinomycetota</taxon>
        <taxon>Actinomycetes</taxon>
        <taxon>Kitasatosporales</taxon>
        <taxon>Streptomycetaceae</taxon>
        <taxon>Actinacidiphila</taxon>
    </lineage>
</organism>
<accession>A0A1H0BVM0</accession>
<comment type="similarity">
    <text evidence="1 4">Belongs to the short-chain dehydrogenases/reductases (SDR) family.</text>
</comment>
<evidence type="ECO:0000256" key="3">
    <source>
        <dbReference type="ARBA" id="ARBA00023002"/>
    </source>
</evidence>
<keyword evidence="3" id="KW-0560">Oxidoreductase</keyword>
<keyword evidence="2" id="KW-0521">NADP</keyword>
<protein>
    <submittedName>
        <fullName evidence="5">Short-chain dehydrogenase</fullName>
    </submittedName>
</protein>
<dbReference type="PANTHER" id="PTHR43391">
    <property type="entry name" value="RETINOL DEHYDROGENASE-RELATED"/>
    <property type="match status" value="1"/>
</dbReference>
<evidence type="ECO:0000313" key="6">
    <source>
        <dbReference type="Proteomes" id="UP000199341"/>
    </source>
</evidence>
<proteinExistence type="inferred from homology"/>
<dbReference type="Proteomes" id="UP000199341">
    <property type="component" value="Unassembled WGS sequence"/>
</dbReference>
<dbReference type="PANTHER" id="PTHR43391:SF14">
    <property type="entry name" value="DEHYDROGENASE_REDUCTASE SDR FAMILY PROTEIN 7-LIKE"/>
    <property type="match status" value="1"/>
</dbReference>
<dbReference type="STRING" id="310781.SAMN05216259_104321"/>
<evidence type="ECO:0000313" key="5">
    <source>
        <dbReference type="EMBL" id="SDN49635.1"/>
    </source>
</evidence>
<dbReference type="GO" id="GO:0016491">
    <property type="term" value="F:oxidoreductase activity"/>
    <property type="evidence" value="ECO:0007669"/>
    <property type="project" value="UniProtKB-KW"/>
</dbReference>
<dbReference type="RefSeq" id="WP_093784092.1">
    <property type="nucleotide sequence ID" value="NZ_FNIE01000004.1"/>
</dbReference>
<dbReference type="PROSITE" id="PS00061">
    <property type="entry name" value="ADH_SHORT"/>
    <property type="match status" value="1"/>
</dbReference>
<dbReference type="Gene3D" id="3.40.50.720">
    <property type="entry name" value="NAD(P)-binding Rossmann-like Domain"/>
    <property type="match status" value="1"/>
</dbReference>
<reference evidence="5 6" key="1">
    <citation type="submission" date="2016-10" db="EMBL/GenBank/DDBJ databases">
        <authorList>
            <person name="de Groot N.N."/>
        </authorList>
    </citation>
    <scope>NUCLEOTIDE SEQUENCE [LARGE SCALE GENOMIC DNA]</scope>
    <source>
        <strain evidence="5 6">CGMCC 4.2022</strain>
    </source>
</reference>
<dbReference type="AlphaFoldDB" id="A0A1H0BVM0"/>
<dbReference type="InterPro" id="IPR036291">
    <property type="entry name" value="NAD(P)-bd_dom_sf"/>
</dbReference>
<name>A0A1H0BVM0_9ACTN</name>
<dbReference type="InterPro" id="IPR002347">
    <property type="entry name" value="SDR_fam"/>
</dbReference>
<dbReference type="SUPFAM" id="SSF51735">
    <property type="entry name" value="NAD(P)-binding Rossmann-fold domains"/>
    <property type="match status" value="1"/>
</dbReference>
<dbReference type="OrthoDB" id="3212478at2"/>
<dbReference type="PRINTS" id="PR00080">
    <property type="entry name" value="SDRFAMILY"/>
</dbReference>
<keyword evidence="6" id="KW-1185">Reference proteome</keyword>
<evidence type="ECO:0000256" key="4">
    <source>
        <dbReference type="RuleBase" id="RU000363"/>
    </source>
</evidence>
<dbReference type="PRINTS" id="PR00081">
    <property type="entry name" value="GDHRDH"/>
</dbReference>
<dbReference type="InterPro" id="IPR020904">
    <property type="entry name" value="Sc_DH/Rdtase_CS"/>
</dbReference>
<evidence type="ECO:0000256" key="1">
    <source>
        <dbReference type="ARBA" id="ARBA00006484"/>
    </source>
</evidence>
<gene>
    <name evidence="5" type="ORF">SAMN05216259_104321</name>
</gene>
<dbReference type="EMBL" id="FNIE01000004">
    <property type="protein sequence ID" value="SDN49635.1"/>
    <property type="molecule type" value="Genomic_DNA"/>
</dbReference>
<evidence type="ECO:0000256" key="2">
    <source>
        <dbReference type="ARBA" id="ARBA00022857"/>
    </source>
</evidence>